<keyword evidence="2" id="KW-0812">Transmembrane</keyword>
<sequence>MARTRWWRVGLAVVLAVALVAWLADWGLLDWMLAAEHPVRNVLEAMSWPAGVLALVWAVAPTVLKRTRPEEDEHPGSPTGGLPPVTTMSSHRGSGTTVQAGRDIRGRTVVNTVPPPRDEPGIPAHPPSDDTHPSSTAEPPTMGSHTGSGTTIQAARDIRGGVRVGVFRSIPLPRSVRVAIIITVVVALVGGVVTAVVKWVLPEFDPTYKTEFLIDLSAADADPSVVAESRDSLLKAIGNTGDDDAVALRTFGGQCGTDGNTSQLVTFGTGNRDDLGKAIGGAPVTGAATLVRGLIEAAEDFSGPFSRDAKQVNRIVVVTRNGVDACDDDAGYVQREIRNRLASSGLAVEFRFVGYRLGDKDKSSLDRLASSASAAPPVLTRDPAELQAALDWIANVEPVLRSAQDVVGILNPVAKQLNDAAQAAVDGRLDVADRTLAAIKPVSADAEFENLKSRAKTPDAVEVSDRTVALRDRQKNAVPAVTALVDLAKAGKSFTAELTAFRHDADLYNSEVSALNTLLAKMRAAGPGGHR</sequence>
<organism evidence="3 5">
    <name type="scientific">Amycolatopsis azurea DSM 43854</name>
    <dbReference type="NCBI Taxonomy" id="1238180"/>
    <lineage>
        <taxon>Bacteria</taxon>
        <taxon>Bacillati</taxon>
        <taxon>Actinomycetota</taxon>
        <taxon>Actinomycetes</taxon>
        <taxon>Pseudonocardiales</taxon>
        <taxon>Pseudonocardiaceae</taxon>
        <taxon>Amycolatopsis</taxon>
    </lineage>
</organism>
<dbReference type="Gene3D" id="3.40.50.410">
    <property type="entry name" value="von Willebrand factor, type A domain"/>
    <property type="match status" value="1"/>
</dbReference>
<evidence type="ECO:0000256" key="1">
    <source>
        <dbReference type="SAM" id="MobiDB-lite"/>
    </source>
</evidence>
<evidence type="ECO:0000313" key="5">
    <source>
        <dbReference type="Proteomes" id="UP000014137"/>
    </source>
</evidence>
<keyword evidence="6" id="KW-1185">Reference proteome</keyword>
<dbReference type="PATRIC" id="fig|1238180.3.peg.3647"/>
<gene>
    <name evidence="4" type="ORF">B0293_14680</name>
    <name evidence="3" type="ORF">C791_3316</name>
</gene>
<feature type="compositionally biased region" description="Polar residues" evidence="1">
    <location>
        <begin position="86"/>
        <end position="99"/>
    </location>
</feature>
<proteinExistence type="predicted"/>
<keyword evidence="2" id="KW-0472">Membrane</keyword>
<dbReference type="OrthoDB" id="4532668at2"/>
<feature type="transmembrane region" description="Helical" evidence="2">
    <location>
        <begin position="178"/>
        <end position="201"/>
    </location>
</feature>
<feature type="transmembrane region" description="Helical" evidence="2">
    <location>
        <begin position="47"/>
        <end position="64"/>
    </location>
</feature>
<dbReference type="InterPro" id="IPR036465">
    <property type="entry name" value="vWFA_dom_sf"/>
</dbReference>
<dbReference type="SUPFAM" id="SSF53300">
    <property type="entry name" value="vWA-like"/>
    <property type="match status" value="1"/>
</dbReference>
<reference evidence="4 6" key="2">
    <citation type="submission" date="2017-02" db="EMBL/GenBank/DDBJ databases">
        <title>Amycolatopsis azurea DSM 43854 draft genome.</title>
        <authorList>
            <person name="Mayilraj S."/>
        </authorList>
    </citation>
    <scope>NUCLEOTIDE SEQUENCE [LARGE SCALE GENOMIC DNA]</scope>
    <source>
        <strain evidence="4 6">DSM 43854</strain>
    </source>
</reference>
<name>M2QKU3_9PSEU</name>
<comment type="caution">
    <text evidence="3">The sequence shown here is derived from an EMBL/GenBank/DDBJ whole genome shotgun (WGS) entry which is preliminary data.</text>
</comment>
<evidence type="ECO:0008006" key="7">
    <source>
        <dbReference type="Google" id="ProtNLM"/>
    </source>
</evidence>
<evidence type="ECO:0000313" key="6">
    <source>
        <dbReference type="Proteomes" id="UP000188551"/>
    </source>
</evidence>
<evidence type="ECO:0000256" key="2">
    <source>
        <dbReference type="SAM" id="Phobius"/>
    </source>
</evidence>
<reference evidence="3 5" key="1">
    <citation type="submission" date="2012-10" db="EMBL/GenBank/DDBJ databases">
        <title>Genome assembly of Amycolatopsis azurea DSM 43854.</title>
        <authorList>
            <person name="Khatri I."/>
            <person name="Kaur I."/>
            <person name="Subramanian S."/>
            <person name="Mayilraj S."/>
        </authorList>
    </citation>
    <scope>NUCLEOTIDE SEQUENCE [LARGE SCALE GENOMIC DNA]</scope>
    <source>
        <strain evidence="3 5">DSM 43854</strain>
    </source>
</reference>
<dbReference type="EMBL" id="ANMG01000032">
    <property type="protein sequence ID" value="EMD26472.1"/>
    <property type="molecule type" value="Genomic_DNA"/>
</dbReference>
<accession>M2QKU3</accession>
<dbReference type="EMBL" id="MUXN01000011">
    <property type="protein sequence ID" value="OOC05611.1"/>
    <property type="molecule type" value="Genomic_DNA"/>
</dbReference>
<dbReference type="Proteomes" id="UP000188551">
    <property type="component" value="Unassembled WGS sequence"/>
</dbReference>
<protein>
    <recommendedName>
        <fullName evidence="7">VWFA domain-containing protein</fullName>
    </recommendedName>
</protein>
<evidence type="ECO:0000313" key="4">
    <source>
        <dbReference type="EMBL" id="OOC05611.1"/>
    </source>
</evidence>
<dbReference type="AlphaFoldDB" id="M2QKU3"/>
<keyword evidence="2" id="KW-1133">Transmembrane helix</keyword>
<dbReference type="RefSeq" id="WP_005157328.1">
    <property type="nucleotide sequence ID" value="NZ_ANMG01000032.1"/>
</dbReference>
<feature type="compositionally biased region" description="Polar residues" evidence="1">
    <location>
        <begin position="133"/>
        <end position="151"/>
    </location>
</feature>
<evidence type="ECO:0000313" key="3">
    <source>
        <dbReference type="EMBL" id="EMD26472.1"/>
    </source>
</evidence>
<dbReference type="Proteomes" id="UP000014137">
    <property type="component" value="Unassembled WGS sequence"/>
</dbReference>
<feature type="region of interest" description="Disordered" evidence="1">
    <location>
        <begin position="67"/>
        <end position="151"/>
    </location>
</feature>